<evidence type="ECO:0000313" key="2">
    <source>
        <dbReference type="Proteomes" id="UP000177954"/>
    </source>
</evidence>
<reference evidence="1 2" key="1">
    <citation type="journal article" date="2016" name="Nat. Commun.">
        <title>Thousands of microbial genomes shed light on interconnected biogeochemical processes in an aquifer system.</title>
        <authorList>
            <person name="Anantharaman K."/>
            <person name="Brown C.T."/>
            <person name="Hug L.A."/>
            <person name="Sharon I."/>
            <person name="Castelle C.J."/>
            <person name="Probst A.J."/>
            <person name="Thomas B.C."/>
            <person name="Singh A."/>
            <person name="Wilkins M.J."/>
            <person name="Karaoz U."/>
            <person name="Brodie E.L."/>
            <person name="Williams K.H."/>
            <person name="Hubbard S.S."/>
            <person name="Banfield J.F."/>
        </authorList>
    </citation>
    <scope>NUCLEOTIDE SEQUENCE [LARGE SCALE GENOMIC DNA]</scope>
</reference>
<sequence>MVHIRSSGTKRDITFRPGMTAAEALQDAGVRTPFFAKVQVGAAMVGKSHRLKDEDTITLSPKIKNG</sequence>
<dbReference type="Proteomes" id="UP000177954">
    <property type="component" value="Unassembled WGS sequence"/>
</dbReference>
<evidence type="ECO:0000313" key="1">
    <source>
        <dbReference type="EMBL" id="OGZ54891.1"/>
    </source>
</evidence>
<evidence type="ECO:0008006" key="3">
    <source>
        <dbReference type="Google" id="ProtNLM"/>
    </source>
</evidence>
<dbReference type="STRING" id="1802129.A3J04_02325"/>
<dbReference type="AlphaFoldDB" id="A0A1G2GY38"/>
<proteinExistence type="predicted"/>
<accession>A0A1G2GY38</accession>
<protein>
    <recommendedName>
        <fullName evidence="3">TGS domain-containing protein</fullName>
    </recommendedName>
</protein>
<organism evidence="1 2">
    <name type="scientific">Candidatus Ryanbacteria bacterium RIFCSPLOWO2_02_FULL_47_14</name>
    <dbReference type="NCBI Taxonomy" id="1802129"/>
    <lineage>
        <taxon>Bacteria</taxon>
        <taxon>Candidatus Ryaniibacteriota</taxon>
    </lineage>
</organism>
<name>A0A1G2GY38_9BACT</name>
<gene>
    <name evidence="1" type="ORF">A3J04_02325</name>
</gene>
<comment type="caution">
    <text evidence="1">The sequence shown here is derived from an EMBL/GenBank/DDBJ whole genome shotgun (WGS) entry which is preliminary data.</text>
</comment>
<dbReference type="EMBL" id="MHNZ01000041">
    <property type="protein sequence ID" value="OGZ54891.1"/>
    <property type="molecule type" value="Genomic_DNA"/>
</dbReference>